<feature type="compositionally biased region" description="Basic and acidic residues" evidence="1">
    <location>
        <begin position="8"/>
        <end position="20"/>
    </location>
</feature>
<evidence type="ECO:0000313" key="2">
    <source>
        <dbReference type="EMBL" id="OSS47353.1"/>
    </source>
</evidence>
<gene>
    <name evidence="2" type="ORF">B5807_07335</name>
</gene>
<dbReference type="Proteomes" id="UP000193240">
    <property type="component" value="Unassembled WGS sequence"/>
</dbReference>
<name>A0A1Y2LU62_EPING</name>
<dbReference type="AlphaFoldDB" id="A0A1Y2LU62"/>
<proteinExistence type="predicted"/>
<evidence type="ECO:0000313" key="3">
    <source>
        <dbReference type="Proteomes" id="UP000193240"/>
    </source>
</evidence>
<dbReference type="InParanoid" id="A0A1Y2LU62"/>
<organism evidence="2 3">
    <name type="scientific">Epicoccum nigrum</name>
    <name type="common">Soil fungus</name>
    <name type="synonym">Epicoccum purpurascens</name>
    <dbReference type="NCBI Taxonomy" id="105696"/>
    <lineage>
        <taxon>Eukaryota</taxon>
        <taxon>Fungi</taxon>
        <taxon>Dikarya</taxon>
        <taxon>Ascomycota</taxon>
        <taxon>Pezizomycotina</taxon>
        <taxon>Dothideomycetes</taxon>
        <taxon>Pleosporomycetidae</taxon>
        <taxon>Pleosporales</taxon>
        <taxon>Pleosporineae</taxon>
        <taxon>Didymellaceae</taxon>
        <taxon>Epicoccum</taxon>
    </lineage>
</organism>
<keyword evidence="3" id="KW-1185">Reference proteome</keyword>
<accession>A0A1Y2LU62</accession>
<reference evidence="2 3" key="1">
    <citation type="journal article" date="2017" name="Genome Announc.">
        <title>Genome sequence of the saprophytic ascomycete Epicoccum nigrum ICMP 19927 strain isolated from New Zealand.</title>
        <authorList>
            <person name="Fokin M."/>
            <person name="Fleetwood D."/>
            <person name="Weir B.S."/>
            <person name="Villas-Boas S.G."/>
        </authorList>
    </citation>
    <scope>NUCLEOTIDE SEQUENCE [LARGE SCALE GENOMIC DNA]</scope>
    <source>
        <strain evidence="2 3">ICMP 19927</strain>
    </source>
</reference>
<feature type="region of interest" description="Disordered" evidence="1">
    <location>
        <begin position="1"/>
        <end position="20"/>
    </location>
</feature>
<sequence>MPEIPEPNSRHVESDDRRPEVKKMLEGDAIHSANRGVTAHTTAWLSATYLLDHVELLCMSDGPKQDKYPNPIPESCTKACTKASQEGEILGHYCGVAHNVPAPVVPALRSLVSRPLLWEMTRSTPATQSSSASA</sequence>
<protein>
    <submittedName>
        <fullName evidence="2">Uncharacterized protein</fullName>
    </submittedName>
</protein>
<dbReference type="EMBL" id="KZ107848">
    <property type="protein sequence ID" value="OSS47353.1"/>
    <property type="molecule type" value="Genomic_DNA"/>
</dbReference>
<evidence type="ECO:0000256" key="1">
    <source>
        <dbReference type="SAM" id="MobiDB-lite"/>
    </source>
</evidence>